<protein>
    <submittedName>
        <fullName evidence="1">Uncharacterized protein</fullName>
    </submittedName>
</protein>
<reference evidence="1 2" key="1">
    <citation type="journal article" date="2015" name="Genome Announc.">
        <title>Closed Genome Sequence of Octadecabacter temperatus SB1, the First Mesophilic Species of the Genus Octadecabacter.</title>
        <authorList>
            <person name="Voget S."/>
            <person name="Billerbeck S."/>
            <person name="Simon M."/>
            <person name="Daniel R."/>
        </authorList>
    </citation>
    <scope>NUCLEOTIDE SEQUENCE [LARGE SCALE GENOMIC DNA]</scope>
    <source>
        <strain evidence="1 2">SB1</strain>
    </source>
</reference>
<evidence type="ECO:0000313" key="2">
    <source>
        <dbReference type="Proteomes" id="UP000067444"/>
    </source>
</evidence>
<organism evidence="1 2">
    <name type="scientific">Octadecabacter temperatus</name>
    <dbReference type="NCBI Taxonomy" id="1458307"/>
    <lineage>
        <taxon>Bacteria</taxon>
        <taxon>Pseudomonadati</taxon>
        <taxon>Pseudomonadota</taxon>
        <taxon>Alphaproteobacteria</taxon>
        <taxon>Rhodobacterales</taxon>
        <taxon>Roseobacteraceae</taxon>
        <taxon>Octadecabacter</taxon>
    </lineage>
</organism>
<dbReference type="RefSeq" id="WP_049835551.1">
    <property type="nucleotide sequence ID" value="NZ_CP012160.1"/>
</dbReference>
<sequence length="174" mass="20507">MGLNEQSYTAGLVIEVNDRMQNDYRYELAVDAGDLEEGFTPHYSPSEMLAMGVFEGKYCNDCRDELPVEWFDNAKIADTANVELNYFGIKSRQPLSEWRRKGWIYEPDPRGWFQWYCRYYLGRRIEALDAVQIKRWRAFSRHAGQVRANCDPGDIFCRPRQRQGLLQWAHDPLI</sequence>
<dbReference type="EMBL" id="CP012160">
    <property type="protein sequence ID" value="AKS47341.1"/>
    <property type="molecule type" value="Genomic_DNA"/>
</dbReference>
<gene>
    <name evidence="1" type="ORF">OSB_28180</name>
</gene>
<dbReference type="PANTHER" id="PTHR37948:SF1">
    <property type="entry name" value="BLL5189 PROTEIN"/>
    <property type="match status" value="1"/>
</dbReference>
<dbReference type="AlphaFoldDB" id="A0A0K0Y8X7"/>
<dbReference type="OrthoDB" id="9790650at2"/>
<dbReference type="KEGG" id="otm:OSB_28180"/>
<accession>A0A0K0Y8X7</accession>
<dbReference type="PANTHER" id="PTHR37948">
    <property type="entry name" value="ZGC:113208"/>
    <property type="match status" value="1"/>
</dbReference>
<dbReference type="STRING" id="1458307.OSB_28180"/>
<keyword evidence="2" id="KW-1185">Reference proteome</keyword>
<dbReference type="PATRIC" id="fig|1458307.3.peg.2851"/>
<name>A0A0K0Y8X7_9RHOB</name>
<evidence type="ECO:0000313" key="1">
    <source>
        <dbReference type="EMBL" id="AKS47341.1"/>
    </source>
</evidence>
<proteinExistence type="predicted"/>
<dbReference type="Proteomes" id="UP000067444">
    <property type="component" value="Chromosome"/>
</dbReference>